<name>A0A8S1LV37_9CILI</name>
<feature type="transmembrane region" description="Helical" evidence="1">
    <location>
        <begin position="32"/>
        <end position="48"/>
    </location>
</feature>
<dbReference type="OrthoDB" id="297066at2759"/>
<organism evidence="2 3">
    <name type="scientific">Paramecium sonneborni</name>
    <dbReference type="NCBI Taxonomy" id="65129"/>
    <lineage>
        <taxon>Eukaryota</taxon>
        <taxon>Sar</taxon>
        <taxon>Alveolata</taxon>
        <taxon>Ciliophora</taxon>
        <taxon>Intramacronucleata</taxon>
        <taxon>Oligohymenophorea</taxon>
        <taxon>Peniculida</taxon>
        <taxon>Parameciidae</taxon>
        <taxon>Paramecium</taxon>
    </lineage>
</organism>
<keyword evidence="1" id="KW-0812">Transmembrane</keyword>
<accession>A0A8S1LV37</accession>
<comment type="caution">
    <text evidence="2">The sequence shown here is derived from an EMBL/GenBank/DDBJ whole genome shotgun (WGS) entry which is preliminary data.</text>
</comment>
<evidence type="ECO:0000256" key="1">
    <source>
        <dbReference type="SAM" id="Phobius"/>
    </source>
</evidence>
<evidence type="ECO:0000313" key="2">
    <source>
        <dbReference type="EMBL" id="CAD8069473.1"/>
    </source>
</evidence>
<evidence type="ECO:0000313" key="3">
    <source>
        <dbReference type="Proteomes" id="UP000692954"/>
    </source>
</evidence>
<feature type="transmembrane region" description="Helical" evidence="1">
    <location>
        <begin position="54"/>
        <end position="74"/>
    </location>
</feature>
<keyword evidence="3" id="KW-1185">Reference proteome</keyword>
<keyword evidence="1" id="KW-1133">Transmembrane helix</keyword>
<keyword evidence="1" id="KW-0472">Membrane</keyword>
<dbReference type="EMBL" id="CAJJDN010000025">
    <property type="protein sequence ID" value="CAD8069473.1"/>
    <property type="molecule type" value="Genomic_DNA"/>
</dbReference>
<feature type="transmembrane region" description="Helical" evidence="1">
    <location>
        <begin position="152"/>
        <end position="172"/>
    </location>
</feature>
<evidence type="ECO:0008006" key="4">
    <source>
        <dbReference type="Google" id="ProtNLM"/>
    </source>
</evidence>
<protein>
    <recommendedName>
        <fullName evidence="4">Transmembrane protein</fullName>
    </recommendedName>
</protein>
<feature type="transmembrane region" description="Helical" evidence="1">
    <location>
        <begin position="83"/>
        <end position="102"/>
    </location>
</feature>
<feature type="transmembrane region" description="Helical" evidence="1">
    <location>
        <begin position="122"/>
        <end position="145"/>
    </location>
</feature>
<sequence length="685" mass="82100">MIKKYSLQFASQEIEQIYRQSLLCGIKYRREYTYGILCIYLGLIIIKYNLQQVLLPQIFAGVGIILELALFLFMKKYWKYKEVLITLNMIFMATMSESLRLFGFEDYLWYYGQHTSFLKLLIYLQGSQFLIQSFIFFCTQAISIYNLNNYDVISIISHCLITLILIMLRYQYEIISRKNFLSGLSREQYENIIEDLLPSWVVVLKYNKLSAQLQIEKINKNLKEKFNLKNNEALREFLRKITIYEFENIKIEHEIIQILKSKSQVHSVQRYFGILGNDENKKQWKLKITQVYFKALEPLVILLFEEIKEGKYDLYINQIKLRDNQQYYHSKVSLSLITQQMQLTQQMYSQLHLLSLSKQDQLNRFQLNLQKQTQLSYYLYNLNNNLLNLFKISHRQIKYEFQEIQIETFFKTLTDNLLIKYRQSKINIKNFQIKKETIKTDKNKLISIIMNLMEFIKILLSIIYSDENLIYQLHPMKKSFSLSIKQSKMHKDSIQINLTHPNLRISNEMINLIQNIQPVSIDDKKRNWNNKNYYEMMKNLNQTLSSMMNPYKKDIQSLTSISVGLQNNGQQQINNQDSQKLQFNTLGYLMASYFISQLGPFNKVFFKQPLIENDVLNPQYISSNNKTKIQFIIYKDLQNFLREVSKQEKVSFEENYYFSEKKLTNQEITERLIQFYAEDQQKRLF</sequence>
<proteinExistence type="predicted"/>
<dbReference type="AlphaFoldDB" id="A0A8S1LV37"/>
<gene>
    <name evidence="2" type="ORF">PSON_ATCC_30995.1.T0250300</name>
</gene>
<reference evidence="2" key="1">
    <citation type="submission" date="2021-01" db="EMBL/GenBank/DDBJ databases">
        <authorList>
            <consortium name="Genoscope - CEA"/>
            <person name="William W."/>
        </authorList>
    </citation>
    <scope>NUCLEOTIDE SEQUENCE</scope>
</reference>
<dbReference type="Proteomes" id="UP000692954">
    <property type="component" value="Unassembled WGS sequence"/>
</dbReference>